<dbReference type="GO" id="GO:0005524">
    <property type="term" value="F:ATP binding"/>
    <property type="evidence" value="ECO:0007669"/>
    <property type="project" value="UniProtKB-KW"/>
</dbReference>
<comment type="similarity">
    <text evidence="1 5">Belongs to the 5-formyltetrahydrofolate cyclo-ligase family.</text>
</comment>
<dbReference type="InterPro" id="IPR037171">
    <property type="entry name" value="NagB/RpiA_transferase-like"/>
</dbReference>
<organism evidence="6 7">
    <name type="scientific">Alkalicaulis satelles</name>
    <dbReference type="NCBI Taxonomy" id="2609175"/>
    <lineage>
        <taxon>Bacteria</taxon>
        <taxon>Pseudomonadati</taxon>
        <taxon>Pseudomonadota</taxon>
        <taxon>Alphaproteobacteria</taxon>
        <taxon>Maricaulales</taxon>
        <taxon>Maricaulaceae</taxon>
        <taxon>Alkalicaulis</taxon>
    </lineage>
</organism>
<dbReference type="PIRSF" id="PIRSF006806">
    <property type="entry name" value="FTHF_cligase"/>
    <property type="match status" value="1"/>
</dbReference>
<gene>
    <name evidence="6" type="ORF">F1654_09155</name>
</gene>
<dbReference type="EC" id="6.3.3.2" evidence="5"/>
<comment type="caution">
    <text evidence="6">The sequence shown here is derived from an EMBL/GenBank/DDBJ whole genome shotgun (WGS) entry which is preliminary data.</text>
</comment>
<dbReference type="GO" id="GO:0030272">
    <property type="term" value="F:5-formyltetrahydrofolate cyclo-ligase activity"/>
    <property type="evidence" value="ECO:0007669"/>
    <property type="project" value="UniProtKB-EC"/>
</dbReference>
<evidence type="ECO:0000256" key="4">
    <source>
        <dbReference type="PIRSR" id="PIRSR006806-1"/>
    </source>
</evidence>
<feature type="binding site" evidence="4">
    <location>
        <begin position="132"/>
        <end position="140"/>
    </location>
    <ligand>
        <name>ATP</name>
        <dbReference type="ChEBI" id="CHEBI:30616"/>
    </ligand>
</feature>
<dbReference type="Pfam" id="PF01812">
    <property type="entry name" value="5-FTHF_cyc-lig"/>
    <property type="match status" value="1"/>
</dbReference>
<feature type="binding site" evidence="4">
    <location>
        <position position="57"/>
    </location>
    <ligand>
        <name>substrate</name>
    </ligand>
</feature>
<evidence type="ECO:0000256" key="5">
    <source>
        <dbReference type="RuleBase" id="RU361279"/>
    </source>
</evidence>
<dbReference type="GO" id="GO:0046872">
    <property type="term" value="F:metal ion binding"/>
    <property type="evidence" value="ECO:0007669"/>
    <property type="project" value="UniProtKB-KW"/>
</dbReference>
<evidence type="ECO:0000256" key="2">
    <source>
        <dbReference type="ARBA" id="ARBA00022741"/>
    </source>
</evidence>
<evidence type="ECO:0000313" key="7">
    <source>
        <dbReference type="Proteomes" id="UP000325122"/>
    </source>
</evidence>
<sequence length="191" mass="20797">MLTIWRKQQARKRALKTRLAAHKADPQAGERLAARFPDALWPPLHSVVAGYRPVRGEIDPGPLMETFWCEQARLALPCVDGPDQPLTFRAWAPGDELETGAYGIETPGAGAQTLTPALILVPLLAFDHEGRRLGYGGGYYDRTLASLRAQGPVTAVGLAYAAQRMKRVPCAGHDMRLDWIVTEEGALKAGS</sequence>
<dbReference type="GO" id="GO:0035999">
    <property type="term" value="P:tetrahydrofolate interconversion"/>
    <property type="evidence" value="ECO:0007669"/>
    <property type="project" value="TreeGrafter"/>
</dbReference>
<reference evidence="6 7" key="1">
    <citation type="submission" date="2019-09" db="EMBL/GenBank/DDBJ databases">
        <authorList>
            <person name="Kevbrin V."/>
            <person name="Grouzdev D.S."/>
        </authorList>
    </citation>
    <scope>NUCLEOTIDE SEQUENCE [LARGE SCALE GENOMIC DNA]</scope>
    <source>
        <strain evidence="6 7">G-192</strain>
    </source>
</reference>
<keyword evidence="6" id="KW-0436">Ligase</keyword>
<dbReference type="PANTHER" id="PTHR23407">
    <property type="entry name" value="ATPASE INHIBITOR/5-FORMYLTETRAHYDROFOLATE CYCLO-LIGASE"/>
    <property type="match status" value="1"/>
</dbReference>
<dbReference type="Proteomes" id="UP000325122">
    <property type="component" value="Unassembled WGS sequence"/>
</dbReference>
<dbReference type="GO" id="GO:0009396">
    <property type="term" value="P:folic acid-containing compound biosynthetic process"/>
    <property type="evidence" value="ECO:0007669"/>
    <property type="project" value="TreeGrafter"/>
</dbReference>
<comment type="cofactor">
    <cofactor evidence="5">
        <name>Mg(2+)</name>
        <dbReference type="ChEBI" id="CHEBI:18420"/>
    </cofactor>
</comment>
<dbReference type="InterPro" id="IPR002698">
    <property type="entry name" value="FTHF_cligase"/>
</dbReference>
<dbReference type="PANTHER" id="PTHR23407:SF1">
    <property type="entry name" value="5-FORMYLTETRAHYDROFOLATE CYCLO-LIGASE"/>
    <property type="match status" value="1"/>
</dbReference>
<keyword evidence="7" id="KW-1185">Reference proteome</keyword>
<dbReference type="SUPFAM" id="SSF100950">
    <property type="entry name" value="NagB/RpiA/CoA transferase-like"/>
    <property type="match status" value="1"/>
</dbReference>
<dbReference type="InterPro" id="IPR024185">
    <property type="entry name" value="FTHF_cligase-like_sf"/>
</dbReference>
<keyword evidence="2 4" id="KW-0547">Nucleotide-binding</keyword>
<dbReference type="NCBIfam" id="TIGR02727">
    <property type="entry name" value="MTHFS_bact"/>
    <property type="match status" value="1"/>
</dbReference>
<name>A0A5M6ZGU6_9PROT</name>
<keyword evidence="5" id="KW-0479">Metal-binding</keyword>
<keyword evidence="5" id="KW-0460">Magnesium</keyword>
<dbReference type="AlphaFoldDB" id="A0A5M6ZGU6"/>
<protein>
    <recommendedName>
        <fullName evidence="5">5-formyltetrahydrofolate cyclo-ligase</fullName>
        <ecNumber evidence="5">6.3.3.2</ecNumber>
    </recommendedName>
</protein>
<keyword evidence="3 4" id="KW-0067">ATP-binding</keyword>
<accession>A0A5M6ZGU6</accession>
<dbReference type="EMBL" id="VWOJ01000002">
    <property type="protein sequence ID" value="KAA5803949.1"/>
    <property type="molecule type" value="Genomic_DNA"/>
</dbReference>
<comment type="catalytic activity">
    <reaction evidence="5">
        <text>(6S)-5-formyl-5,6,7,8-tetrahydrofolate + ATP = (6R)-5,10-methenyltetrahydrofolate + ADP + phosphate</text>
        <dbReference type="Rhea" id="RHEA:10488"/>
        <dbReference type="ChEBI" id="CHEBI:30616"/>
        <dbReference type="ChEBI" id="CHEBI:43474"/>
        <dbReference type="ChEBI" id="CHEBI:57455"/>
        <dbReference type="ChEBI" id="CHEBI:57457"/>
        <dbReference type="ChEBI" id="CHEBI:456216"/>
        <dbReference type="EC" id="6.3.3.2"/>
    </reaction>
</comment>
<feature type="binding site" evidence="4">
    <location>
        <begin position="7"/>
        <end position="11"/>
    </location>
    <ligand>
        <name>ATP</name>
        <dbReference type="ChEBI" id="CHEBI:30616"/>
    </ligand>
</feature>
<dbReference type="RefSeq" id="WP_150023216.1">
    <property type="nucleotide sequence ID" value="NZ_VWOJ01000002.1"/>
</dbReference>
<evidence type="ECO:0000313" key="6">
    <source>
        <dbReference type="EMBL" id="KAA5803949.1"/>
    </source>
</evidence>
<dbReference type="Gene3D" id="3.40.50.10420">
    <property type="entry name" value="NagB/RpiA/CoA transferase-like"/>
    <property type="match status" value="1"/>
</dbReference>
<evidence type="ECO:0000256" key="3">
    <source>
        <dbReference type="ARBA" id="ARBA00022840"/>
    </source>
</evidence>
<proteinExistence type="inferred from homology"/>
<evidence type="ECO:0000256" key="1">
    <source>
        <dbReference type="ARBA" id="ARBA00010638"/>
    </source>
</evidence>